<evidence type="ECO:0000313" key="2">
    <source>
        <dbReference type="EMBL" id="ODJ87269.1"/>
    </source>
</evidence>
<evidence type="ECO:0000313" key="3">
    <source>
        <dbReference type="Proteomes" id="UP000094769"/>
    </source>
</evidence>
<keyword evidence="1" id="KW-0472">Membrane</keyword>
<feature type="transmembrane region" description="Helical" evidence="1">
    <location>
        <begin position="21"/>
        <end position="47"/>
    </location>
</feature>
<reference evidence="2 3" key="1">
    <citation type="submission" date="2016-06" db="EMBL/GenBank/DDBJ databases">
        <title>Genome sequence of endosymbiont of Candidatus Endolucinida thiodiazotropha.</title>
        <authorList>
            <person name="Poehlein A."/>
            <person name="Koenig S."/>
            <person name="Heiden S.E."/>
            <person name="Thuermer A."/>
            <person name="Voget S."/>
            <person name="Daniel R."/>
            <person name="Markert S."/>
            <person name="Gros O."/>
            <person name="Schweder T."/>
        </authorList>
    </citation>
    <scope>NUCLEOTIDE SEQUENCE [LARGE SCALE GENOMIC DNA]</scope>
    <source>
        <strain evidence="2 3">COS</strain>
    </source>
</reference>
<name>A0A7Z0VKN1_9GAMM</name>
<comment type="caution">
    <text evidence="2">The sequence shown here is derived from an EMBL/GenBank/DDBJ whole genome shotgun (WGS) entry which is preliminary data.</text>
</comment>
<dbReference type="EMBL" id="MARB01000013">
    <property type="protein sequence ID" value="ODJ87269.1"/>
    <property type="molecule type" value="Genomic_DNA"/>
</dbReference>
<dbReference type="AlphaFoldDB" id="A0A7Z0VKN1"/>
<dbReference type="Proteomes" id="UP000094769">
    <property type="component" value="Unassembled WGS sequence"/>
</dbReference>
<protein>
    <submittedName>
        <fullName evidence="2">Uncharacterized protein</fullName>
    </submittedName>
</protein>
<keyword evidence="1" id="KW-1133">Transmembrane helix</keyword>
<dbReference type="OrthoDB" id="1265103at2"/>
<evidence type="ECO:0000256" key="1">
    <source>
        <dbReference type="SAM" id="Phobius"/>
    </source>
</evidence>
<sequence length="48" mass="5528">MITDQITRAIRKRFATLPNWLQHLTAASFLFFLAKGLLWIGLAAWVIL</sequence>
<gene>
    <name evidence="2" type="ORF">CODIS_25210</name>
</gene>
<keyword evidence="1" id="KW-0812">Transmembrane</keyword>
<accession>A0A7Z0VKN1</accession>
<organism evidence="2 3">
    <name type="scientific">Candidatus Thiodiazotropha endolucinida</name>
    <dbReference type="NCBI Taxonomy" id="1655433"/>
    <lineage>
        <taxon>Bacteria</taxon>
        <taxon>Pseudomonadati</taxon>
        <taxon>Pseudomonadota</taxon>
        <taxon>Gammaproteobacteria</taxon>
        <taxon>Chromatiales</taxon>
        <taxon>Sedimenticolaceae</taxon>
        <taxon>Candidatus Thiodiazotropha</taxon>
    </lineage>
</organism>
<keyword evidence="3" id="KW-1185">Reference proteome</keyword>
<proteinExistence type="predicted"/>